<dbReference type="InterPro" id="IPR036188">
    <property type="entry name" value="FAD/NAD-bd_sf"/>
</dbReference>
<dbReference type="FunFam" id="4.10.80.40:FF:000002">
    <property type="entry name" value="Succinate dehydrogenase [ubiquinone] flavoprotein subunit, mitochondrial"/>
    <property type="match status" value="1"/>
</dbReference>
<keyword evidence="12" id="KW-0496">Mitochondrion</keyword>
<evidence type="ECO:0000256" key="9">
    <source>
        <dbReference type="ARBA" id="ARBA00022946"/>
    </source>
</evidence>
<dbReference type="Pfam" id="PF02910">
    <property type="entry name" value="Succ_DH_flav_C"/>
    <property type="match status" value="1"/>
</dbReference>
<dbReference type="PROSITE" id="PS00504">
    <property type="entry name" value="FRD_SDH_FAD_BINDING"/>
    <property type="match status" value="1"/>
</dbReference>
<dbReference type="Gramene" id="TRITD5Bv1G206580.3">
    <property type="protein sequence ID" value="TRITD5Bv1G206580.3"/>
    <property type="gene ID" value="TRITD5Bv1G206580"/>
</dbReference>
<name>A0A9R1ARB3_TRITD</name>
<accession>A0A9R1ARB3</accession>
<comment type="catalytic activity">
    <reaction evidence="14 20">
        <text>a quinone + succinate = fumarate + a quinol</text>
        <dbReference type="Rhea" id="RHEA:40523"/>
        <dbReference type="ChEBI" id="CHEBI:24646"/>
        <dbReference type="ChEBI" id="CHEBI:29806"/>
        <dbReference type="ChEBI" id="CHEBI:30031"/>
        <dbReference type="ChEBI" id="CHEBI:132124"/>
        <dbReference type="EC" id="1.3.5.1"/>
    </reaction>
</comment>
<dbReference type="Pfam" id="PF00890">
    <property type="entry name" value="FAD_binding_2"/>
    <property type="match status" value="1"/>
</dbReference>
<evidence type="ECO:0000256" key="3">
    <source>
        <dbReference type="ARBA" id="ARBA00008040"/>
    </source>
</evidence>
<dbReference type="SUPFAM" id="SSF56425">
    <property type="entry name" value="Succinate dehydrogenase/fumarate reductase flavoprotein, catalytic domain"/>
    <property type="match status" value="1"/>
</dbReference>
<evidence type="ECO:0000259" key="21">
    <source>
        <dbReference type="Pfam" id="PF00890"/>
    </source>
</evidence>
<dbReference type="NCBIfam" id="TIGR01816">
    <property type="entry name" value="sdhA_forward"/>
    <property type="match status" value="1"/>
</dbReference>
<dbReference type="GO" id="GO:0050660">
    <property type="term" value="F:flavin adenine dinucleotide binding"/>
    <property type="evidence" value="ECO:0007669"/>
    <property type="project" value="InterPro"/>
</dbReference>
<keyword evidence="4 20" id="KW-0813">Transport</keyword>
<keyword evidence="11 20" id="KW-0560">Oxidoreductase</keyword>
<comment type="pathway">
    <text evidence="2 20">Carbohydrate metabolism; tricarboxylic acid cycle; fumarate from succinate (eukaryal route): step 1/1.</text>
</comment>
<evidence type="ECO:0000256" key="17">
    <source>
        <dbReference type="PIRSR" id="PIRSR611281-2"/>
    </source>
</evidence>
<evidence type="ECO:0000256" key="10">
    <source>
        <dbReference type="ARBA" id="ARBA00022982"/>
    </source>
</evidence>
<dbReference type="PIRSF" id="PIRSF000171">
    <property type="entry name" value="SDHA_APRA_LASPO"/>
    <property type="match status" value="1"/>
</dbReference>
<dbReference type="Gene3D" id="4.10.80.40">
    <property type="entry name" value="succinate dehydrogenase protein domain"/>
    <property type="match status" value="1"/>
</dbReference>
<dbReference type="Gene3D" id="3.50.50.60">
    <property type="entry name" value="FAD/NAD(P)-binding domain"/>
    <property type="match status" value="1"/>
</dbReference>
<evidence type="ECO:0000256" key="6">
    <source>
        <dbReference type="ARBA" id="ARBA00022630"/>
    </source>
</evidence>
<dbReference type="EC" id="1.3.5.1" evidence="20"/>
<dbReference type="PANTHER" id="PTHR11632:SF84">
    <property type="entry name" value="SUCCINATE DEHYDROGENASE [UBIQUINONE] FLAVOPROTEIN SUBUNIT, MITOCHONDRIAL"/>
    <property type="match status" value="1"/>
</dbReference>
<evidence type="ECO:0000256" key="18">
    <source>
        <dbReference type="PIRSR" id="PIRSR611281-3"/>
    </source>
</evidence>
<dbReference type="Gene3D" id="1.20.58.100">
    <property type="entry name" value="Fumarate reductase/succinate dehydrogenase flavoprotein-like, C-terminal domain"/>
    <property type="match status" value="1"/>
</dbReference>
<dbReference type="SUPFAM" id="SSF46977">
    <property type="entry name" value="Succinate dehydrogenase/fumarate reductase flavoprotein C-terminal domain"/>
    <property type="match status" value="1"/>
</dbReference>
<keyword evidence="8 18" id="KW-0274">FAD</keyword>
<evidence type="ECO:0000256" key="13">
    <source>
        <dbReference type="ARBA" id="ARBA00023136"/>
    </source>
</evidence>
<comment type="cofactor">
    <cofactor evidence="18">
        <name>FAD</name>
        <dbReference type="ChEBI" id="CHEBI:57692"/>
    </cofactor>
    <text evidence="18">Flavinylated by SdhE, about 5% flavinylation occurs in the absence of SdhE.</text>
</comment>
<reference evidence="23 24" key="1">
    <citation type="submission" date="2017-09" db="EMBL/GenBank/DDBJ databases">
        <authorList>
            <consortium name="International Durum Wheat Genome Sequencing Consortium (IDWGSC)"/>
            <person name="Milanesi L."/>
        </authorList>
    </citation>
    <scope>NUCLEOTIDE SEQUENCE [LARGE SCALE GENOMIC DNA]</scope>
    <source>
        <strain evidence="24">cv. Svevo</strain>
    </source>
</reference>
<keyword evidence="6 18" id="KW-0285">Flavoprotein</keyword>
<dbReference type="InterPro" id="IPR003952">
    <property type="entry name" value="FRD_SDH_FAD_BS"/>
</dbReference>
<keyword evidence="9 20" id="KW-0809">Transit peptide</keyword>
<feature type="domain" description="Fumarate reductase/succinate dehydrogenase flavoprotein-like C-terminal" evidence="22">
    <location>
        <begin position="459"/>
        <end position="591"/>
    </location>
</feature>
<dbReference type="FunFam" id="3.50.50.60:FF:000482">
    <property type="entry name" value="Succinate dehydrogenase complex, subunit A, flavoprotein (Fp)"/>
    <property type="match status" value="1"/>
</dbReference>
<dbReference type="FunFam" id="3.90.700.10:FF:000001">
    <property type="entry name" value="Mitochondrial succinate dehydrogenase flavoprotein subunit"/>
    <property type="match status" value="1"/>
</dbReference>
<dbReference type="Proteomes" id="UP000324705">
    <property type="component" value="Chromosome 5B"/>
</dbReference>
<evidence type="ECO:0000256" key="2">
    <source>
        <dbReference type="ARBA" id="ARBA00004788"/>
    </source>
</evidence>
<feature type="binding site" evidence="17">
    <location>
        <position position="272"/>
    </location>
    <ligand>
        <name>substrate</name>
    </ligand>
</feature>
<proteinExistence type="inferred from homology"/>
<dbReference type="GO" id="GO:0006121">
    <property type="term" value="P:mitochondrial electron transport, succinate to ubiquinone"/>
    <property type="evidence" value="ECO:0007669"/>
    <property type="project" value="TreeGrafter"/>
</dbReference>
<dbReference type="GO" id="GO:0006099">
    <property type="term" value="P:tricarboxylic acid cycle"/>
    <property type="evidence" value="ECO:0007669"/>
    <property type="project" value="UniProtKB-KW"/>
</dbReference>
<dbReference type="InterPro" id="IPR030664">
    <property type="entry name" value="SdhA/FrdA/AprA"/>
</dbReference>
<keyword evidence="13 20" id="KW-0472">Membrane</keyword>
<feature type="binding site" evidence="18">
    <location>
        <position position="251"/>
    </location>
    <ligand>
        <name>FAD</name>
        <dbReference type="ChEBI" id="CHEBI:57692"/>
    </ligand>
</feature>
<evidence type="ECO:0000256" key="14">
    <source>
        <dbReference type="ARBA" id="ARBA00049220"/>
    </source>
</evidence>
<keyword evidence="24" id="KW-1185">Reference proteome</keyword>
<evidence type="ECO:0000256" key="16">
    <source>
        <dbReference type="PIRSR" id="PIRSR000171-1"/>
    </source>
</evidence>
<sequence length="591" mass="65195">MWRSRVSRGLREAKAAAAAASRRFSTTSSYTVVDHTYDAVVVGAGGAGLRAAIGLSEHGFNTACITKLFPTRSHTVAAQGGINAALGNMSEDDWRWHMYDTVKGSDWLGDQDAIQYMCREAPKAVIELENYGLPFSRTEDGKIYQRAFGGQSLDFGKGGQAYRCACAADRTGHAMLHTLYGQAMKHNTQFFVEYFALDLIMDKEGTCQGVIALNMEDGTLHRFRSTNTILATGGYGRAYFSATSAHTCTGDGNAMVARAGLPLQDLEFVQFHPTGIYGAGCLITEGSRGEGGILRNSEGERFMERYAPTAKDLASRDVVSRSMTMEIREGRGVGPMKDHLYLHLNHLPPEVLKERLPGISETAAIFAGVDVTKEPIPVLPTVHYNMGGIPTNYHGQVVDIKGDNPDTVIPGLMAAGEAACASVHGETQKPLEKDAGEKTIAWLDKLRNANGSLPTSKIRLNMQRIMQNNAAVFRTQETLTEGCELISEAQKSFHDVKLSDRSLIWNSDLIETIELENLLINACITMHSAEARQESRGAHAREDFKTRDDDKWMKHSLGYWEDEKVRLEYRPVHMNTLDDEVETFPPKARVY</sequence>
<evidence type="ECO:0000256" key="1">
    <source>
        <dbReference type="ARBA" id="ARBA00004443"/>
    </source>
</evidence>
<evidence type="ECO:0000256" key="20">
    <source>
        <dbReference type="RuleBase" id="RU362051"/>
    </source>
</evidence>
<keyword evidence="7" id="KW-0999">Mitochondrion inner membrane</keyword>
<evidence type="ECO:0000313" key="23">
    <source>
        <dbReference type="EMBL" id="VAI37324.1"/>
    </source>
</evidence>
<dbReference type="InterPro" id="IPR003953">
    <property type="entry name" value="FAD-dep_OxRdtase_2_FAD-bd"/>
</dbReference>
<gene>
    <name evidence="23" type="ORF">TRITD_5Bv1G206580</name>
</gene>
<feature type="modified residue" description="Tele-8alpha-FAD histidine" evidence="19">
    <location>
        <position position="74"/>
    </location>
</feature>
<protein>
    <recommendedName>
        <fullName evidence="20">Succinate dehydrogenase [ubiquinone] flavoprotein subunit, mitochondrial</fullName>
        <ecNumber evidence="20">1.3.5.1</ecNumber>
    </recommendedName>
</protein>
<evidence type="ECO:0000256" key="4">
    <source>
        <dbReference type="ARBA" id="ARBA00022448"/>
    </source>
</evidence>
<feature type="binding site" evidence="17">
    <location>
        <position position="383"/>
    </location>
    <ligand>
        <name>substrate</name>
    </ligand>
</feature>
<evidence type="ECO:0000313" key="24">
    <source>
        <dbReference type="Proteomes" id="UP000324705"/>
    </source>
</evidence>
<feature type="active site" description="Proton acceptor" evidence="16">
    <location>
        <position position="316"/>
    </location>
</feature>
<evidence type="ECO:0000259" key="22">
    <source>
        <dbReference type="Pfam" id="PF02910"/>
    </source>
</evidence>
<dbReference type="SUPFAM" id="SSF51905">
    <property type="entry name" value="FAD/NAD(P)-binding domain"/>
    <property type="match status" value="1"/>
</dbReference>
<evidence type="ECO:0000256" key="19">
    <source>
        <dbReference type="PIRSR" id="PIRSR611281-4"/>
    </source>
</evidence>
<dbReference type="GO" id="GO:0008177">
    <property type="term" value="F:succinate dehydrogenase (quinone) activity"/>
    <property type="evidence" value="ECO:0007669"/>
    <property type="project" value="UniProtKB-EC"/>
</dbReference>
<dbReference type="InterPro" id="IPR011281">
    <property type="entry name" value="Succ_DH_flav_su_fwd"/>
</dbReference>
<keyword evidence="5 20" id="KW-0816">Tricarboxylic acid cycle</keyword>
<dbReference type="InterPro" id="IPR027477">
    <property type="entry name" value="Succ_DH/fumarate_Rdtase_cat_sf"/>
</dbReference>
<keyword evidence="10 20" id="KW-0249">Electron transport</keyword>
<evidence type="ECO:0000256" key="12">
    <source>
        <dbReference type="ARBA" id="ARBA00023128"/>
    </source>
</evidence>
<comment type="subcellular location">
    <subcellularLocation>
        <location evidence="1 20">Mitochondrion inner membrane</location>
        <topology evidence="1 20">Peripheral membrane protein</topology>
        <orientation evidence="1 20">Matrix side</orientation>
    </subcellularLocation>
</comment>
<evidence type="ECO:0000256" key="7">
    <source>
        <dbReference type="ARBA" id="ARBA00022792"/>
    </source>
</evidence>
<feature type="binding site" evidence="18">
    <location>
        <position position="417"/>
    </location>
    <ligand>
        <name>FAD</name>
        <dbReference type="ChEBI" id="CHEBI:57692"/>
    </ligand>
</feature>
<dbReference type="PANTHER" id="PTHR11632">
    <property type="entry name" value="SUCCINATE DEHYDROGENASE 2 FLAVOPROTEIN SUBUNIT"/>
    <property type="match status" value="1"/>
</dbReference>
<organism evidence="23 24">
    <name type="scientific">Triticum turgidum subsp. durum</name>
    <name type="common">Durum wheat</name>
    <name type="synonym">Triticum durum</name>
    <dbReference type="NCBI Taxonomy" id="4567"/>
    <lineage>
        <taxon>Eukaryota</taxon>
        <taxon>Viridiplantae</taxon>
        <taxon>Streptophyta</taxon>
        <taxon>Embryophyta</taxon>
        <taxon>Tracheophyta</taxon>
        <taxon>Spermatophyta</taxon>
        <taxon>Magnoliopsida</taxon>
        <taxon>Liliopsida</taxon>
        <taxon>Poales</taxon>
        <taxon>Poaceae</taxon>
        <taxon>BOP clade</taxon>
        <taxon>Pooideae</taxon>
        <taxon>Triticodae</taxon>
        <taxon>Triticeae</taxon>
        <taxon>Triticinae</taxon>
        <taxon>Triticum</taxon>
    </lineage>
</organism>
<dbReference type="GO" id="GO:0005743">
    <property type="term" value="C:mitochondrial inner membrane"/>
    <property type="evidence" value="ECO:0007669"/>
    <property type="project" value="UniProtKB-SubCell"/>
</dbReference>
<comment type="function">
    <text evidence="15 20">Flavoprotein (FP) subunit of succinate dehydrogenase (SDH) that is involved in complex II of the mitochondrial electron transport chain and is responsible for transferring electrons from succinate to ubiquinone (coenzyme Q).</text>
</comment>
<dbReference type="InterPro" id="IPR015939">
    <property type="entry name" value="Fum_Rdtase/Succ_DH_flav-like_C"/>
</dbReference>
<dbReference type="FunFam" id="1.20.58.100:FF:000001">
    <property type="entry name" value="Succinate dehydrogenase flavoprotein subunit (SdhA)"/>
    <property type="match status" value="1"/>
</dbReference>
<feature type="domain" description="FAD-dependent oxidoreductase 2 FAD-binding" evidence="21">
    <location>
        <begin position="38"/>
        <end position="425"/>
    </location>
</feature>
<dbReference type="EMBL" id="LT934120">
    <property type="protein sequence ID" value="VAI37324.1"/>
    <property type="molecule type" value="Genomic_DNA"/>
</dbReference>
<comment type="similarity">
    <text evidence="3 20">Belongs to the FAD-dependent oxidoreductase 2 family. FRD/SDH subfamily.</text>
</comment>
<dbReference type="NCBIfam" id="TIGR01812">
    <property type="entry name" value="sdhA_frdA_Gneg"/>
    <property type="match status" value="1"/>
</dbReference>
<feature type="binding site" evidence="17">
    <location>
        <position position="284"/>
    </location>
    <ligand>
        <name>substrate</name>
    </ligand>
</feature>
<feature type="binding site" evidence="18">
    <location>
        <begin position="43"/>
        <end position="48"/>
    </location>
    <ligand>
        <name>FAD</name>
        <dbReference type="ChEBI" id="CHEBI:57692"/>
    </ligand>
</feature>
<dbReference type="GO" id="GO:0009055">
    <property type="term" value="F:electron transfer activity"/>
    <property type="evidence" value="ECO:0007669"/>
    <property type="project" value="TreeGrafter"/>
</dbReference>
<feature type="binding site" evidence="18">
    <location>
        <begin position="66"/>
        <end position="81"/>
    </location>
    <ligand>
        <name>FAD</name>
        <dbReference type="ChEBI" id="CHEBI:57692"/>
    </ligand>
</feature>
<dbReference type="InterPro" id="IPR014006">
    <property type="entry name" value="Succ_Dhase_FrdA_Gneg"/>
</dbReference>
<dbReference type="Gene3D" id="3.90.700.10">
    <property type="entry name" value="Succinate dehydrogenase/fumarate reductase flavoprotein, catalytic domain"/>
    <property type="match status" value="1"/>
</dbReference>
<evidence type="ECO:0000256" key="8">
    <source>
        <dbReference type="ARBA" id="ARBA00022827"/>
    </source>
</evidence>
<evidence type="ECO:0000256" key="5">
    <source>
        <dbReference type="ARBA" id="ARBA00022532"/>
    </source>
</evidence>
<dbReference type="InterPro" id="IPR037099">
    <property type="entry name" value="Fum_R/Succ_DH_flav-like_C_sf"/>
</dbReference>
<evidence type="ECO:0000256" key="11">
    <source>
        <dbReference type="ARBA" id="ARBA00023002"/>
    </source>
</evidence>
<dbReference type="AlphaFoldDB" id="A0A9R1ARB3"/>
<evidence type="ECO:0000256" key="15">
    <source>
        <dbReference type="ARBA" id="ARBA00059077"/>
    </source>
</evidence>